<evidence type="ECO:0000256" key="7">
    <source>
        <dbReference type="ARBA" id="ARBA00022989"/>
    </source>
</evidence>
<keyword evidence="4" id="KW-1003">Cell membrane</keyword>
<dbReference type="GO" id="GO:0005886">
    <property type="term" value="C:plasma membrane"/>
    <property type="evidence" value="ECO:0007669"/>
    <property type="project" value="UniProtKB-SubCell"/>
</dbReference>
<proteinExistence type="inferred from homology"/>
<evidence type="ECO:0000313" key="12">
    <source>
        <dbReference type="Proteomes" id="UP000644756"/>
    </source>
</evidence>
<name>A0A917FPL3_9BACL</name>
<keyword evidence="8 9" id="KW-0472">Membrane</keyword>
<keyword evidence="7 9" id="KW-1133">Transmembrane helix</keyword>
<dbReference type="PANTHER" id="PTHR32243:SF50">
    <property type="entry name" value="MALTOSE_MALTODEXTRIN TRANSPORT SYSTEM PERMEASE PROTEIN MALG"/>
    <property type="match status" value="1"/>
</dbReference>
<dbReference type="AlphaFoldDB" id="A0A917FPL3"/>
<feature type="transmembrane region" description="Helical" evidence="9">
    <location>
        <begin position="204"/>
        <end position="229"/>
    </location>
</feature>
<protein>
    <submittedName>
        <fullName evidence="11">Sugar ABC transporter permease</fullName>
    </submittedName>
</protein>
<feature type="transmembrane region" description="Helical" evidence="9">
    <location>
        <begin position="249"/>
        <end position="270"/>
    </location>
</feature>
<dbReference type="Gene3D" id="1.10.3720.10">
    <property type="entry name" value="MetI-like"/>
    <property type="match status" value="1"/>
</dbReference>
<evidence type="ECO:0000313" key="11">
    <source>
        <dbReference type="EMBL" id="GGF93536.1"/>
    </source>
</evidence>
<dbReference type="PROSITE" id="PS50928">
    <property type="entry name" value="ABC_TM1"/>
    <property type="match status" value="1"/>
</dbReference>
<dbReference type="InterPro" id="IPR000515">
    <property type="entry name" value="MetI-like"/>
</dbReference>
<evidence type="ECO:0000256" key="6">
    <source>
        <dbReference type="ARBA" id="ARBA00022692"/>
    </source>
</evidence>
<keyword evidence="3 9" id="KW-0813">Transport</keyword>
<dbReference type="Proteomes" id="UP000644756">
    <property type="component" value="Unassembled WGS sequence"/>
</dbReference>
<dbReference type="PANTHER" id="PTHR32243">
    <property type="entry name" value="MALTOSE TRANSPORT SYSTEM PERMEASE-RELATED"/>
    <property type="match status" value="1"/>
</dbReference>
<reference evidence="11" key="1">
    <citation type="journal article" date="2014" name="Int. J. Syst. Evol. Microbiol.">
        <title>Complete genome sequence of Corynebacterium casei LMG S-19264T (=DSM 44701T), isolated from a smear-ripened cheese.</title>
        <authorList>
            <consortium name="US DOE Joint Genome Institute (JGI-PGF)"/>
            <person name="Walter F."/>
            <person name="Albersmeier A."/>
            <person name="Kalinowski J."/>
            <person name="Ruckert C."/>
        </authorList>
    </citation>
    <scope>NUCLEOTIDE SEQUENCE</scope>
    <source>
        <strain evidence="11">CGMCC 1.12987</strain>
    </source>
</reference>
<evidence type="ECO:0000256" key="5">
    <source>
        <dbReference type="ARBA" id="ARBA00022597"/>
    </source>
</evidence>
<keyword evidence="12" id="KW-1185">Reference proteome</keyword>
<evidence type="ECO:0000256" key="1">
    <source>
        <dbReference type="ARBA" id="ARBA00004651"/>
    </source>
</evidence>
<feature type="domain" description="ABC transmembrane type-1" evidence="10">
    <location>
        <begin position="76"/>
        <end position="270"/>
    </location>
</feature>
<dbReference type="InterPro" id="IPR050901">
    <property type="entry name" value="BP-dep_ABC_trans_perm"/>
</dbReference>
<dbReference type="SUPFAM" id="SSF161098">
    <property type="entry name" value="MetI-like"/>
    <property type="match status" value="1"/>
</dbReference>
<dbReference type="EMBL" id="BMGR01000002">
    <property type="protein sequence ID" value="GGF93536.1"/>
    <property type="molecule type" value="Genomic_DNA"/>
</dbReference>
<organism evidence="11 12">
    <name type="scientific">Paenibacillus abyssi</name>
    <dbReference type="NCBI Taxonomy" id="1340531"/>
    <lineage>
        <taxon>Bacteria</taxon>
        <taxon>Bacillati</taxon>
        <taxon>Bacillota</taxon>
        <taxon>Bacilli</taxon>
        <taxon>Bacillales</taxon>
        <taxon>Paenibacillaceae</taxon>
        <taxon>Paenibacillus</taxon>
    </lineage>
</organism>
<evidence type="ECO:0000256" key="2">
    <source>
        <dbReference type="ARBA" id="ARBA00009047"/>
    </source>
</evidence>
<feature type="transmembrane region" description="Helical" evidence="9">
    <location>
        <begin position="80"/>
        <end position="104"/>
    </location>
</feature>
<evidence type="ECO:0000256" key="4">
    <source>
        <dbReference type="ARBA" id="ARBA00022475"/>
    </source>
</evidence>
<keyword evidence="5" id="KW-0762">Sugar transport</keyword>
<comment type="caution">
    <text evidence="11">The sequence shown here is derived from an EMBL/GenBank/DDBJ whole genome shotgun (WGS) entry which is preliminary data.</text>
</comment>
<gene>
    <name evidence="11" type="ORF">GCM10010916_08630</name>
</gene>
<evidence type="ECO:0000256" key="8">
    <source>
        <dbReference type="ARBA" id="ARBA00023136"/>
    </source>
</evidence>
<evidence type="ECO:0000259" key="10">
    <source>
        <dbReference type="PROSITE" id="PS50928"/>
    </source>
</evidence>
<accession>A0A917FPL3</accession>
<dbReference type="Pfam" id="PF00528">
    <property type="entry name" value="BPD_transp_1"/>
    <property type="match status" value="1"/>
</dbReference>
<comment type="subcellular location">
    <subcellularLocation>
        <location evidence="1 9">Cell membrane</location>
        <topology evidence="1 9">Multi-pass membrane protein</topology>
    </subcellularLocation>
</comment>
<keyword evidence="6 9" id="KW-0812">Transmembrane</keyword>
<feature type="transmembrane region" description="Helical" evidence="9">
    <location>
        <begin position="125"/>
        <end position="143"/>
    </location>
</feature>
<evidence type="ECO:0000256" key="3">
    <source>
        <dbReference type="ARBA" id="ARBA00022448"/>
    </source>
</evidence>
<dbReference type="CDD" id="cd06261">
    <property type="entry name" value="TM_PBP2"/>
    <property type="match status" value="1"/>
</dbReference>
<reference evidence="11" key="2">
    <citation type="submission" date="2020-09" db="EMBL/GenBank/DDBJ databases">
        <authorList>
            <person name="Sun Q."/>
            <person name="Zhou Y."/>
        </authorList>
    </citation>
    <scope>NUCLEOTIDE SEQUENCE</scope>
    <source>
        <strain evidence="11">CGMCC 1.12987</strain>
    </source>
</reference>
<dbReference type="InterPro" id="IPR035906">
    <property type="entry name" value="MetI-like_sf"/>
</dbReference>
<evidence type="ECO:0000256" key="9">
    <source>
        <dbReference type="RuleBase" id="RU363032"/>
    </source>
</evidence>
<sequence>MKSSNVKWGSILRIAFLTLWMLFILFPLYWTVITSFKVPTDIYGQPTYIPGIDFTPTTSAWTYLFGEGKDRFLMGFMNSILIGLISSFFALVIGAMAAYGLARYKYKYGPMRNDDIAFTILSQRMMPPIVAAIALFIMFRFFGLLDTKLGMIIIYTWMNIPITVFLLKDYFAGISADLEHAAAIDGYSKFDQIRKIVLPLAKPGLASAFLLSFIFAWNEFLIALILTFQDAQTFPVFISGLNAQMEPKWSIISATGVVAILPPTLIAILMDKYIVSGLLKEQK</sequence>
<dbReference type="RefSeq" id="WP_188529350.1">
    <property type="nucleotide sequence ID" value="NZ_BMGR01000002.1"/>
</dbReference>
<feature type="transmembrane region" description="Helical" evidence="9">
    <location>
        <begin position="12"/>
        <end position="30"/>
    </location>
</feature>
<comment type="similarity">
    <text evidence="2">Belongs to the binding-protein-dependent transport system permease family. MalFG subfamily.</text>
</comment>
<dbReference type="GO" id="GO:0055085">
    <property type="term" value="P:transmembrane transport"/>
    <property type="evidence" value="ECO:0007669"/>
    <property type="project" value="InterPro"/>
</dbReference>
<feature type="transmembrane region" description="Helical" evidence="9">
    <location>
        <begin position="149"/>
        <end position="167"/>
    </location>
</feature>